<proteinExistence type="predicted"/>
<name>A0A8S5UDF1_9CAUD</name>
<evidence type="ECO:0000313" key="1">
    <source>
        <dbReference type="EMBL" id="DAF92426.1"/>
    </source>
</evidence>
<sequence length="162" mass="18435">MAYLNKAQYDHRRESAAARNLTNEEIAVEHGMSEEQAGLISKLCAIRHNFHCNMDSLTKSSEDNSTFDEIENIEDAINESGLPQLNVASILLDIDDLDGLIYEYGDDVPDHDSQEFQDWYNVNYARISSELEGINKSIEKYLANIDSQYGTHWCPTGQLRIM</sequence>
<organism evidence="1">
    <name type="scientific">Siphoviridae sp. ct13O11</name>
    <dbReference type="NCBI Taxonomy" id="2825303"/>
    <lineage>
        <taxon>Viruses</taxon>
        <taxon>Duplodnaviria</taxon>
        <taxon>Heunggongvirae</taxon>
        <taxon>Uroviricota</taxon>
        <taxon>Caudoviricetes</taxon>
    </lineage>
</organism>
<dbReference type="EMBL" id="BK016066">
    <property type="protein sequence ID" value="DAF92426.1"/>
    <property type="molecule type" value="Genomic_DNA"/>
</dbReference>
<reference evidence="1" key="1">
    <citation type="journal article" date="2021" name="Proc. Natl. Acad. Sci. U.S.A.">
        <title>A Catalog of Tens of Thousands of Viruses from Human Metagenomes Reveals Hidden Associations with Chronic Diseases.</title>
        <authorList>
            <person name="Tisza M.J."/>
            <person name="Buck C.B."/>
        </authorList>
    </citation>
    <scope>NUCLEOTIDE SEQUENCE</scope>
    <source>
        <strain evidence="1">Ct13O11</strain>
    </source>
</reference>
<accession>A0A8S5UDF1</accession>
<protein>
    <submittedName>
        <fullName evidence="1">Cpf1/RNA Complex FUNCTION-RNA complex.49A</fullName>
    </submittedName>
</protein>